<feature type="transmembrane region" description="Helical" evidence="8">
    <location>
        <begin position="6"/>
        <end position="27"/>
    </location>
</feature>
<dbReference type="AlphaFoldDB" id="A0A073JV51"/>
<feature type="transmembrane region" description="Helical" evidence="8">
    <location>
        <begin position="160"/>
        <end position="182"/>
    </location>
</feature>
<evidence type="ECO:0000313" key="10">
    <source>
        <dbReference type="Proteomes" id="UP000027822"/>
    </source>
</evidence>
<feature type="transmembrane region" description="Helical" evidence="8">
    <location>
        <begin position="63"/>
        <end position="85"/>
    </location>
</feature>
<protein>
    <submittedName>
        <fullName evidence="9">Zinc uptake transporter</fullName>
    </submittedName>
</protein>
<feature type="transmembrane region" description="Helical" evidence="8">
    <location>
        <begin position="97"/>
        <end position="120"/>
    </location>
</feature>
<comment type="similarity">
    <text evidence="2">Belongs to the ZIP transporter (TC 2.A.5) family.</text>
</comment>
<dbReference type="Pfam" id="PF02535">
    <property type="entry name" value="Zip"/>
    <property type="match status" value="1"/>
</dbReference>
<proteinExistence type="inferred from homology"/>
<dbReference type="GO" id="GO:0005385">
    <property type="term" value="F:zinc ion transmembrane transporter activity"/>
    <property type="evidence" value="ECO:0007669"/>
    <property type="project" value="TreeGrafter"/>
</dbReference>
<keyword evidence="10" id="KW-1185">Reference proteome</keyword>
<evidence type="ECO:0000256" key="5">
    <source>
        <dbReference type="ARBA" id="ARBA00022833"/>
    </source>
</evidence>
<dbReference type="STRING" id="574376.BAMA_06405"/>
<evidence type="ECO:0000256" key="8">
    <source>
        <dbReference type="SAM" id="Phobius"/>
    </source>
</evidence>
<keyword evidence="4 8" id="KW-0812">Transmembrane</keyword>
<dbReference type="RefSeq" id="WP_034641440.1">
    <property type="nucleotide sequence ID" value="NZ_CBCSJC010000013.1"/>
</dbReference>
<dbReference type="InterPro" id="IPR003689">
    <property type="entry name" value="ZIP"/>
</dbReference>
<feature type="transmembrane region" description="Helical" evidence="8">
    <location>
        <begin position="132"/>
        <end position="153"/>
    </location>
</feature>
<keyword evidence="7 8" id="KW-0472">Membrane</keyword>
<evidence type="ECO:0000313" key="9">
    <source>
        <dbReference type="EMBL" id="KEK18190.1"/>
    </source>
</evidence>
<evidence type="ECO:0000256" key="4">
    <source>
        <dbReference type="ARBA" id="ARBA00022692"/>
    </source>
</evidence>
<evidence type="ECO:0000256" key="7">
    <source>
        <dbReference type="ARBA" id="ARBA00023136"/>
    </source>
</evidence>
<dbReference type="EMBL" id="JOTN01000016">
    <property type="protein sequence ID" value="KEK18190.1"/>
    <property type="molecule type" value="Genomic_DNA"/>
</dbReference>
<evidence type="ECO:0000256" key="1">
    <source>
        <dbReference type="ARBA" id="ARBA00004651"/>
    </source>
</evidence>
<sequence>MQHISTSLVVTILSFGGLLVGGSAGFVAKQFILNKMNRLYALCGGLLLALLILEIIPETFSTFHLIGPLLGIILGVLFMIIIHSFSHSSHSTKQQPLQTFLFLSLAIFIHNIPNGIALGAAFASDSTISNSLLLAIIFHHIPEGLALIIPFFFTHYRYPFFLLIIFLLSATLGFSTIVGNTLGDATTHLQGIIMGSAIGSLSYVTLQEMLKKAYNSMTISSFFIWVLIGFFIVNMYIRFLVHH</sequence>
<gene>
    <name evidence="9" type="ORF">BAMA_06405</name>
</gene>
<comment type="subcellular location">
    <subcellularLocation>
        <location evidence="1">Cell membrane</location>
        <topology evidence="1">Multi-pass membrane protein</topology>
    </subcellularLocation>
</comment>
<reference evidence="9 10" key="1">
    <citation type="submission" date="2014-06" db="EMBL/GenBank/DDBJ databases">
        <title>Draft genome sequence of Bacillus manliponensis JCM 15802 (MCCC 1A00708).</title>
        <authorList>
            <person name="Lai Q."/>
            <person name="Liu Y."/>
            <person name="Shao Z."/>
        </authorList>
    </citation>
    <scope>NUCLEOTIDE SEQUENCE [LARGE SCALE GENOMIC DNA]</scope>
    <source>
        <strain evidence="9 10">JCM 15802</strain>
    </source>
</reference>
<evidence type="ECO:0000256" key="3">
    <source>
        <dbReference type="ARBA" id="ARBA00022475"/>
    </source>
</evidence>
<feature type="transmembrane region" description="Helical" evidence="8">
    <location>
        <begin position="218"/>
        <end position="237"/>
    </location>
</feature>
<keyword evidence="3" id="KW-1003">Cell membrane</keyword>
<keyword evidence="6 8" id="KW-1133">Transmembrane helix</keyword>
<keyword evidence="5" id="KW-0862">Zinc</keyword>
<accession>A0A073JV51</accession>
<evidence type="ECO:0000256" key="6">
    <source>
        <dbReference type="ARBA" id="ARBA00022989"/>
    </source>
</evidence>
<dbReference type="PANTHER" id="PTHR11040:SF211">
    <property type="entry name" value="ZINC TRANSPORTER ZIP11"/>
    <property type="match status" value="1"/>
</dbReference>
<evidence type="ECO:0000256" key="2">
    <source>
        <dbReference type="ARBA" id="ARBA00006939"/>
    </source>
</evidence>
<organism evidence="9 10">
    <name type="scientific">Bacillus manliponensis</name>
    <dbReference type="NCBI Taxonomy" id="574376"/>
    <lineage>
        <taxon>Bacteria</taxon>
        <taxon>Bacillati</taxon>
        <taxon>Bacillota</taxon>
        <taxon>Bacilli</taxon>
        <taxon>Bacillales</taxon>
        <taxon>Bacillaceae</taxon>
        <taxon>Bacillus</taxon>
        <taxon>Bacillus cereus group</taxon>
    </lineage>
</organism>
<feature type="transmembrane region" description="Helical" evidence="8">
    <location>
        <begin position="188"/>
        <end position="206"/>
    </location>
</feature>
<comment type="caution">
    <text evidence="9">The sequence shown here is derived from an EMBL/GenBank/DDBJ whole genome shotgun (WGS) entry which is preliminary data.</text>
</comment>
<dbReference type="GO" id="GO:0005886">
    <property type="term" value="C:plasma membrane"/>
    <property type="evidence" value="ECO:0007669"/>
    <property type="project" value="UniProtKB-SubCell"/>
</dbReference>
<feature type="transmembrane region" description="Helical" evidence="8">
    <location>
        <begin position="39"/>
        <end position="57"/>
    </location>
</feature>
<name>A0A073JV51_9BACI</name>
<dbReference type="PANTHER" id="PTHR11040">
    <property type="entry name" value="ZINC/IRON TRANSPORTER"/>
    <property type="match status" value="1"/>
</dbReference>
<dbReference type="Proteomes" id="UP000027822">
    <property type="component" value="Unassembled WGS sequence"/>
</dbReference>
<dbReference type="eggNOG" id="COG0428">
    <property type="taxonomic scope" value="Bacteria"/>
</dbReference>